<dbReference type="Proteomes" id="UP000778262">
    <property type="component" value="Unassembled WGS sequence"/>
</dbReference>
<gene>
    <name evidence="2" type="ORF">EHJ13_01705</name>
</gene>
<dbReference type="EMBL" id="RPBY01000001">
    <property type="protein sequence ID" value="NCH86178.1"/>
    <property type="molecule type" value="Genomic_DNA"/>
</dbReference>
<accession>A0A9Q4T371</accession>
<comment type="caution">
    <text evidence="2">The sequence shown here is derived from an EMBL/GenBank/DDBJ whole genome shotgun (WGS) entry which is preliminary data.</text>
</comment>
<protein>
    <submittedName>
        <fullName evidence="2">Uncharacterized protein</fullName>
    </submittedName>
</protein>
<proteinExistence type="predicted"/>
<reference evidence="2" key="1">
    <citation type="submission" date="2018-11" db="EMBL/GenBank/DDBJ databases">
        <title>Genomics analysis of Putative Virulence Factors on Adhesion and Cytotoxicity for Cronobacter spp.</title>
        <authorList>
            <person name="Cui J."/>
        </authorList>
    </citation>
    <scope>NUCLEOTIDE SEQUENCE</scope>
    <source>
        <strain evidence="2">SD69</strain>
    </source>
</reference>
<organism evidence="2 3">
    <name type="scientific">Cronobacter dublinensis</name>
    <dbReference type="NCBI Taxonomy" id="413497"/>
    <lineage>
        <taxon>Bacteria</taxon>
        <taxon>Pseudomonadati</taxon>
        <taxon>Pseudomonadota</taxon>
        <taxon>Gammaproteobacteria</taxon>
        <taxon>Enterobacterales</taxon>
        <taxon>Enterobacteriaceae</taxon>
        <taxon>Cronobacter</taxon>
    </lineage>
</organism>
<evidence type="ECO:0000313" key="2">
    <source>
        <dbReference type="EMBL" id="NCH86178.1"/>
    </source>
</evidence>
<dbReference type="AlphaFoldDB" id="A0A9Q4T371"/>
<name>A0A9Q4T371_9ENTR</name>
<feature type="compositionally biased region" description="Basic and acidic residues" evidence="1">
    <location>
        <begin position="8"/>
        <end position="29"/>
    </location>
</feature>
<evidence type="ECO:0000313" key="3">
    <source>
        <dbReference type="Proteomes" id="UP000778262"/>
    </source>
</evidence>
<feature type="region of interest" description="Disordered" evidence="1">
    <location>
        <begin position="1"/>
        <end position="32"/>
    </location>
</feature>
<evidence type="ECO:0000256" key="1">
    <source>
        <dbReference type="SAM" id="MobiDB-lite"/>
    </source>
</evidence>
<sequence>MTVQTPPRQDDRRKAWQLTSDHKPRENVTRNRSRNRLAGLRERVEVKMINQHMMNKARRAAREALTKRNARKWDEANRIMRQAAASAFH</sequence>